<evidence type="ECO:0000313" key="9">
    <source>
        <dbReference type="Proteomes" id="UP001198182"/>
    </source>
</evidence>
<keyword evidence="4" id="KW-0963">Cytoplasm</keyword>
<dbReference type="SUPFAM" id="SSF52540">
    <property type="entry name" value="P-loop containing nucleoside triphosphate hydrolases"/>
    <property type="match status" value="1"/>
</dbReference>
<dbReference type="CDD" id="cd01856">
    <property type="entry name" value="YlqF"/>
    <property type="match status" value="1"/>
</dbReference>
<dbReference type="Gene3D" id="1.10.1580.10">
    <property type="match status" value="1"/>
</dbReference>
<dbReference type="InterPro" id="IPR023179">
    <property type="entry name" value="GTP-bd_ortho_bundle_sf"/>
</dbReference>
<comment type="function">
    <text evidence="4">Required for a late step of 50S ribosomal subunit assembly. Has GTPase activity.</text>
</comment>
<evidence type="ECO:0000256" key="3">
    <source>
        <dbReference type="ARBA" id="ARBA00023134"/>
    </source>
</evidence>
<dbReference type="FunFam" id="3.40.50.300:FF:000590">
    <property type="entry name" value="Ribosome biogenesis GTPase A"/>
    <property type="match status" value="1"/>
</dbReference>
<dbReference type="EMBL" id="JAJEQR010000049">
    <property type="protein sequence ID" value="MCC2232056.1"/>
    <property type="molecule type" value="Genomic_DNA"/>
</dbReference>
<comment type="similarity">
    <text evidence="4">Belongs to the TRAFAC class YlqF/YawG GTPase family. MTG1 subfamily.</text>
</comment>
<dbReference type="PANTHER" id="PTHR45782">
    <property type="entry name" value="MITOCHONDRIAL RIBOSOME-ASSOCIATED GTPASE 1"/>
    <property type="match status" value="1"/>
</dbReference>
<dbReference type="PANTHER" id="PTHR45782:SF4">
    <property type="entry name" value="MITOCHONDRIAL RIBOSOME-ASSOCIATED GTPASE 1"/>
    <property type="match status" value="1"/>
</dbReference>
<dbReference type="GO" id="GO:0005737">
    <property type="term" value="C:cytoplasm"/>
    <property type="evidence" value="ECO:0007669"/>
    <property type="project" value="UniProtKB-SubCell"/>
</dbReference>
<dbReference type="GO" id="GO:0006412">
    <property type="term" value="P:translation"/>
    <property type="evidence" value="ECO:0007669"/>
    <property type="project" value="TreeGrafter"/>
</dbReference>
<dbReference type="RefSeq" id="WP_308454542.1">
    <property type="nucleotide sequence ID" value="NZ_JAJEQR010000049.1"/>
</dbReference>
<keyword evidence="3 4" id="KW-0342">GTP-binding</keyword>
<dbReference type="GO" id="GO:0003924">
    <property type="term" value="F:GTPase activity"/>
    <property type="evidence" value="ECO:0007669"/>
    <property type="project" value="TreeGrafter"/>
</dbReference>
<dbReference type="Gene3D" id="3.40.50.300">
    <property type="entry name" value="P-loop containing nucleotide triphosphate hydrolases"/>
    <property type="match status" value="1"/>
</dbReference>
<evidence type="ECO:0000256" key="6">
    <source>
        <dbReference type="SAM" id="MobiDB-lite"/>
    </source>
</evidence>
<feature type="binding site" evidence="5">
    <location>
        <position position="174"/>
    </location>
    <ligand>
        <name>GTP</name>
        <dbReference type="ChEBI" id="CHEBI:37565"/>
    </ligand>
</feature>
<feature type="region of interest" description="Disordered" evidence="6">
    <location>
        <begin position="280"/>
        <end position="306"/>
    </location>
</feature>
<dbReference type="InterPro" id="IPR027417">
    <property type="entry name" value="P-loop_NTPase"/>
</dbReference>
<comment type="subcellular location">
    <subcellularLocation>
        <location evidence="4">Cytoplasm</location>
    </subcellularLocation>
</comment>
<feature type="domain" description="CP-type G" evidence="7">
    <location>
        <begin position="10"/>
        <end position="178"/>
    </location>
</feature>
<feature type="binding site" evidence="5">
    <location>
        <begin position="58"/>
        <end position="61"/>
    </location>
    <ligand>
        <name>GTP</name>
        <dbReference type="ChEBI" id="CHEBI:37565"/>
    </ligand>
</feature>
<dbReference type="Pfam" id="PF01926">
    <property type="entry name" value="MMR_HSR1"/>
    <property type="match status" value="1"/>
</dbReference>
<protein>
    <recommendedName>
        <fullName evidence="1 4">Ribosome biogenesis GTPase A</fullName>
    </recommendedName>
</protein>
<accession>A0AAE3EBR8</accession>
<evidence type="ECO:0000256" key="1">
    <source>
        <dbReference type="ARBA" id="ARBA00014898"/>
    </source>
</evidence>
<feature type="binding site" evidence="5">
    <location>
        <begin position="130"/>
        <end position="135"/>
    </location>
    <ligand>
        <name>GTP</name>
        <dbReference type="ChEBI" id="CHEBI:37565"/>
    </ligand>
</feature>
<dbReference type="InterPro" id="IPR016478">
    <property type="entry name" value="GTPase_MTG1"/>
</dbReference>
<dbReference type="InterPro" id="IPR006073">
    <property type="entry name" value="GTP-bd"/>
</dbReference>
<proteinExistence type="inferred from homology"/>
<dbReference type="PIRSF" id="PIRSF006230">
    <property type="entry name" value="MG442"/>
    <property type="match status" value="1"/>
</dbReference>
<dbReference type="NCBIfam" id="TIGR03596">
    <property type="entry name" value="GTPase_YlqF"/>
    <property type="match status" value="1"/>
</dbReference>
<evidence type="ECO:0000256" key="4">
    <source>
        <dbReference type="PIRNR" id="PIRNR006230"/>
    </source>
</evidence>
<dbReference type="InterPro" id="IPR019991">
    <property type="entry name" value="GTP-bd_ribosome_bgen"/>
</dbReference>
<dbReference type="PROSITE" id="PS51721">
    <property type="entry name" value="G_CP"/>
    <property type="match status" value="1"/>
</dbReference>
<organism evidence="8 9">
    <name type="scientific">Hominifimenecus microfluidus</name>
    <dbReference type="NCBI Taxonomy" id="2885348"/>
    <lineage>
        <taxon>Bacteria</taxon>
        <taxon>Bacillati</taxon>
        <taxon>Bacillota</taxon>
        <taxon>Clostridia</taxon>
        <taxon>Lachnospirales</taxon>
        <taxon>Lachnospiraceae</taxon>
        <taxon>Hominifimenecus</taxon>
    </lineage>
</organism>
<name>A0AAE3EBR8_9FIRM</name>
<gene>
    <name evidence="8" type="primary">ylqF</name>
    <name evidence="8" type="ORF">LKD81_13800</name>
</gene>
<dbReference type="AlphaFoldDB" id="A0AAE3EBR8"/>
<dbReference type="InterPro" id="IPR030378">
    <property type="entry name" value="G_CP_dom"/>
</dbReference>
<keyword evidence="2 4" id="KW-0547">Nucleotide-binding</keyword>
<evidence type="ECO:0000256" key="2">
    <source>
        <dbReference type="ARBA" id="ARBA00022741"/>
    </source>
</evidence>
<dbReference type="GO" id="GO:0005525">
    <property type="term" value="F:GTP binding"/>
    <property type="evidence" value="ECO:0007669"/>
    <property type="project" value="UniProtKB-KW"/>
</dbReference>
<feature type="compositionally biased region" description="Basic and acidic residues" evidence="6">
    <location>
        <begin position="295"/>
        <end position="306"/>
    </location>
</feature>
<reference evidence="8" key="1">
    <citation type="submission" date="2021-10" db="EMBL/GenBank/DDBJ databases">
        <title>Anaerobic single-cell dispensing facilitates the cultivation of human gut bacteria.</title>
        <authorList>
            <person name="Afrizal A."/>
        </authorList>
    </citation>
    <scope>NUCLEOTIDE SEQUENCE</scope>
    <source>
        <strain evidence="8">CLA-AA-H215</strain>
    </source>
</reference>
<dbReference type="Proteomes" id="UP001198182">
    <property type="component" value="Unassembled WGS sequence"/>
</dbReference>
<comment type="caution">
    <text evidence="8">The sequence shown here is derived from an EMBL/GenBank/DDBJ whole genome shotgun (WGS) entry which is preliminary data.</text>
</comment>
<evidence type="ECO:0000256" key="5">
    <source>
        <dbReference type="PIRSR" id="PIRSR006230-1"/>
    </source>
</evidence>
<keyword evidence="9" id="KW-1185">Reference proteome</keyword>
<sequence length="306" mass="33801">MNIQWYPGHMTKAKRAMEADIKLIDLIIELVDARLPISSRNPDIDRLGQGKARLILLNKSDLADDTATARWEAWFAEKGYYTVKLNAKTGAGMKSIQGKIAEACKAKIERDRRRGIINRPVRAMVVGIPNVGKSTFINSFAGKAAAKTGNKPGVTKGNQWIRLNKNVELLDTPGILWPRFEDKQVGIRLALVGSINDNILNLTELAGEGIDFFCRSYPGRIAARYEVDESGKNYEVLAAIAIARKCLQKGGEPDIDKAASMFLDDLRGGRLGRISLEWPEEKEASLEDAETGNTNEKERTSGAKTE</sequence>
<evidence type="ECO:0000259" key="7">
    <source>
        <dbReference type="PROSITE" id="PS51721"/>
    </source>
</evidence>
<dbReference type="PRINTS" id="PR00326">
    <property type="entry name" value="GTP1OBG"/>
</dbReference>
<evidence type="ECO:0000313" key="8">
    <source>
        <dbReference type="EMBL" id="MCC2232056.1"/>
    </source>
</evidence>